<dbReference type="InterPro" id="IPR023198">
    <property type="entry name" value="PGP-like_dom2"/>
</dbReference>
<gene>
    <name evidence="1" type="ORF">ACJDT4_16420</name>
</gene>
<dbReference type="SFLD" id="SFLDG01129">
    <property type="entry name" value="C1.5:_HAD__Beta-PGM__Phosphata"/>
    <property type="match status" value="1"/>
</dbReference>
<organism evidence="1 2">
    <name type="scientific">Clostridium neuense</name>
    <dbReference type="NCBI Taxonomy" id="1728934"/>
    <lineage>
        <taxon>Bacteria</taxon>
        <taxon>Bacillati</taxon>
        <taxon>Bacillota</taxon>
        <taxon>Clostridia</taxon>
        <taxon>Eubacteriales</taxon>
        <taxon>Clostridiaceae</taxon>
        <taxon>Clostridium</taxon>
    </lineage>
</organism>
<dbReference type="InterPro" id="IPR023214">
    <property type="entry name" value="HAD_sf"/>
</dbReference>
<protein>
    <submittedName>
        <fullName evidence="1">HAD family hydrolase</fullName>
    </submittedName>
</protein>
<dbReference type="Proteomes" id="UP001623592">
    <property type="component" value="Unassembled WGS sequence"/>
</dbReference>
<name>A0ABW8THI6_9CLOT</name>
<dbReference type="InterPro" id="IPR036412">
    <property type="entry name" value="HAD-like_sf"/>
</dbReference>
<reference evidence="1 2" key="1">
    <citation type="submission" date="2024-11" db="EMBL/GenBank/DDBJ databases">
        <authorList>
            <person name="Heng Y.C."/>
            <person name="Lim A.C.H."/>
            <person name="Lee J.K.Y."/>
            <person name="Kittelmann S."/>
        </authorList>
    </citation>
    <scope>NUCLEOTIDE SEQUENCE [LARGE SCALE GENOMIC DNA]</scope>
    <source>
        <strain evidence="1 2">WILCCON 0114</strain>
    </source>
</reference>
<dbReference type="InterPro" id="IPR050155">
    <property type="entry name" value="HAD-like_hydrolase_sf"/>
</dbReference>
<accession>A0ABW8THI6</accession>
<dbReference type="InterPro" id="IPR041492">
    <property type="entry name" value="HAD_2"/>
</dbReference>
<dbReference type="SUPFAM" id="SSF56784">
    <property type="entry name" value="HAD-like"/>
    <property type="match status" value="1"/>
</dbReference>
<evidence type="ECO:0000313" key="2">
    <source>
        <dbReference type="Proteomes" id="UP001623592"/>
    </source>
</evidence>
<dbReference type="PANTHER" id="PTHR43434:SF20">
    <property type="entry name" value="5'-NUCLEOTIDASE"/>
    <property type="match status" value="1"/>
</dbReference>
<comment type="caution">
    <text evidence="1">The sequence shown here is derived from an EMBL/GenBank/DDBJ whole genome shotgun (WGS) entry which is preliminary data.</text>
</comment>
<dbReference type="SFLD" id="SFLDS00003">
    <property type="entry name" value="Haloacid_Dehalogenase"/>
    <property type="match status" value="1"/>
</dbReference>
<dbReference type="Pfam" id="PF13419">
    <property type="entry name" value="HAD_2"/>
    <property type="match status" value="1"/>
</dbReference>
<dbReference type="EMBL" id="JBJIAA010000014">
    <property type="protein sequence ID" value="MFL0252006.1"/>
    <property type="molecule type" value="Genomic_DNA"/>
</dbReference>
<sequence length="230" mass="25932">MYKYILFDLDGTLTNSKEGITKSVQYSLNKFGISVQNLDSLEKFIGPPLKDSFMEYYNFDDTKAEEAVKYYREYFSKKGLFENEVYPNIESMLTRLKEVGLHLIVATSKPTVFSEKILVHFNLIKFFDAVVGSTLDGSRSKKADVIKFALEENKIKASEALMIGDREHDILGAKDNNLACIGVTYGFGSYNELQKAGANYIVNTVDEIAEKIISLNKRNVFVIGDSVSIH</sequence>
<keyword evidence="1" id="KW-0378">Hydrolase</keyword>
<dbReference type="RefSeq" id="WP_406788658.1">
    <property type="nucleotide sequence ID" value="NZ_JBJIAA010000014.1"/>
</dbReference>
<proteinExistence type="predicted"/>
<evidence type="ECO:0000313" key="1">
    <source>
        <dbReference type="EMBL" id="MFL0252006.1"/>
    </source>
</evidence>
<dbReference type="Gene3D" id="3.40.50.1000">
    <property type="entry name" value="HAD superfamily/HAD-like"/>
    <property type="match status" value="1"/>
</dbReference>
<dbReference type="PANTHER" id="PTHR43434">
    <property type="entry name" value="PHOSPHOGLYCOLATE PHOSPHATASE"/>
    <property type="match status" value="1"/>
</dbReference>
<keyword evidence="2" id="KW-1185">Reference proteome</keyword>
<dbReference type="GO" id="GO:0016787">
    <property type="term" value="F:hydrolase activity"/>
    <property type="evidence" value="ECO:0007669"/>
    <property type="project" value="UniProtKB-KW"/>
</dbReference>
<dbReference type="Gene3D" id="1.10.150.240">
    <property type="entry name" value="Putative phosphatase, domain 2"/>
    <property type="match status" value="1"/>
</dbReference>
<dbReference type="CDD" id="cd04302">
    <property type="entry name" value="HAD_5NT"/>
    <property type="match status" value="1"/>
</dbReference>
<dbReference type="SFLD" id="SFLDG01135">
    <property type="entry name" value="C1.5.6:_HAD__Beta-PGM__Phospha"/>
    <property type="match status" value="1"/>
</dbReference>